<dbReference type="PROSITE" id="PS50261">
    <property type="entry name" value="G_PROTEIN_RECEP_F2_4"/>
    <property type="match status" value="1"/>
</dbReference>
<dbReference type="Proteomes" id="UP000187209">
    <property type="component" value="Unassembled WGS sequence"/>
</dbReference>
<dbReference type="Gene3D" id="1.20.1070.10">
    <property type="entry name" value="Rhodopsin 7-helix transmembrane proteins"/>
    <property type="match status" value="1"/>
</dbReference>
<feature type="transmembrane region" description="Helical" evidence="5">
    <location>
        <begin position="199"/>
        <end position="222"/>
    </location>
</feature>
<evidence type="ECO:0000313" key="8">
    <source>
        <dbReference type="Proteomes" id="UP000187209"/>
    </source>
</evidence>
<feature type="transmembrane region" description="Helical" evidence="5">
    <location>
        <begin position="12"/>
        <end position="34"/>
    </location>
</feature>
<sequence length="282" mass="32765">MGCGRLDENQEAIEIFVAACLSLFSSLIIFLICVCSKILEDFSRKILFYISLNSIIRSMIMILSVNSDFRNLCFIFAYVNMVCLVSNVIWALSISITLYMVLVRKEENFQKYHLRWLICAYLPVALLLLLPYITNSYGVTRGICALDYNMISTIWDLILVYLPSWFMIFSVLIIYIKLYYYVKKSVDIKFKSILIERGMIYSILIALAILPVTIWRTLSIFYSSCGMSYFRIIALSIIHMQGVYYLIAVTMNNKIRKAIILKIYKRNHEHMISLSGESFFLA</sequence>
<proteinExistence type="predicted"/>
<keyword evidence="4 5" id="KW-0472">Membrane</keyword>
<dbReference type="InterPro" id="IPR022343">
    <property type="entry name" value="GCR1-cAMP_receptor"/>
</dbReference>
<evidence type="ECO:0000313" key="7">
    <source>
        <dbReference type="EMBL" id="OMJ88866.1"/>
    </source>
</evidence>
<evidence type="ECO:0000259" key="6">
    <source>
        <dbReference type="PROSITE" id="PS50261"/>
    </source>
</evidence>
<keyword evidence="2 5" id="KW-0812">Transmembrane</keyword>
<comment type="caution">
    <text evidence="7">The sequence shown here is derived from an EMBL/GenBank/DDBJ whole genome shotgun (WGS) entry which is preliminary data.</text>
</comment>
<feature type="transmembrane region" description="Helical" evidence="5">
    <location>
        <begin position="77"/>
        <end position="102"/>
    </location>
</feature>
<comment type="subcellular location">
    <subcellularLocation>
        <location evidence="1">Membrane</location>
        <topology evidence="1">Multi-pass membrane protein</topology>
    </subcellularLocation>
</comment>
<dbReference type="OrthoDB" id="100006at2759"/>
<feature type="domain" description="G-protein coupled receptors family 2 profile 2" evidence="6">
    <location>
        <begin position="11"/>
        <end position="253"/>
    </location>
</feature>
<dbReference type="PANTHER" id="PTHR23112">
    <property type="entry name" value="G PROTEIN-COUPLED RECEPTOR 157-RELATED"/>
    <property type="match status" value="1"/>
</dbReference>
<evidence type="ECO:0000256" key="3">
    <source>
        <dbReference type="ARBA" id="ARBA00022989"/>
    </source>
</evidence>
<feature type="transmembrane region" description="Helical" evidence="5">
    <location>
        <begin position="46"/>
        <end position="65"/>
    </location>
</feature>
<organism evidence="7 8">
    <name type="scientific">Stentor coeruleus</name>
    <dbReference type="NCBI Taxonomy" id="5963"/>
    <lineage>
        <taxon>Eukaryota</taxon>
        <taxon>Sar</taxon>
        <taxon>Alveolata</taxon>
        <taxon>Ciliophora</taxon>
        <taxon>Postciliodesmatophora</taxon>
        <taxon>Heterotrichea</taxon>
        <taxon>Heterotrichida</taxon>
        <taxon>Stentoridae</taxon>
        <taxon>Stentor</taxon>
    </lineage>
</organism>
<dbReference type="GO" id="GO:0007166">
    <property type="term" value="P:cell surface receptor signaling pathway"/>
    <property type="evidence" value="ECO:0007669"/>
    <property type="project" value="InterPro"/>
</dbReference>
<dbReference type="PANTHER" id="PTHR23112:SF0">
    <property type="entry name" value="TRANSMEMBRANE PROTEIN 116"/>
    <property type="match status" value="1"/>
</dbReference>
<protein>
    <recommendedName>
        <fullName evidence="6">G-protein coupled receptors family 2 profile 2 domain-containing protein</fullName>
    </recommendedName>
</protein>
<reference evidence="7 8" key="1">
    <citation type="submission" date="2016-11" db="EMBL/GenBank/DDBJ databases">
        <title>The macronuclear genome of Stentor coeruleus: a giant cell with tiny introns.</title>
        <authorList>
            <person name="Slabodnick M."/>
            <person name="Ruby J.G."/>
            <person name="Reiff S.B."/>
            <person name="Swart E.C."/>
            <person name="Gosai S."/>
            <person name="Prabakaran S."/>
            <person name="Witkowska E."/>
            <person name="Larue G.E."/>
            <person name="Fisher S."/>
            <person name="Freeman R.M."/>
            <person name="Gunawardena J."/>
            <person name="Chu W."/>
            <person name="Stover N.A."/>
            <person name="Gregory B.D."/>
            <person name="Nowacki M."/>
            <person name="Derisi J."/>
            <person name="Roy S.W."/>
            <person name="Marshall W.F."/>
            <person name="Sood P."/>
        </authorList>
    </citation>
    <scope>NUCLEOTIDE SEQUENCE [LARGE SCALE GENOMIC DNA]</scope>
    <source>
        <strain evidence="7">WM001</strain>
    </source>
</reference>
<gene>
    <name evidence="7" type="ORF">SteCoe_9066</name>
</gene>
<keyword evidence="8" id="KW-1185">Reference proteome</keyword>
<keyword evidence="3 5" id="KW-1133">Transmembrane helix</keyword>
<dbReference type="GO" id="GO:0005886">
    <property type="term" value="C:plasma membrane"/>
    <property type="evidence" value="ECO:0007669"/>
    <property type="project" value="TreeGrafter"/>
</dbReference>
<dbReference type="AlphaFoldDB" id="A0A1R2CIU3"/>
<dbReference type="EMBL" id="MPUH01000139">
    <property type="protein sequence ID" value="OMJ88866.1"/>
    <property type="molecule type" value="Genomic_DNA"/>
</dbReference>
<name>A0A1R2CIU3_9CILI</name>
<accession>A0A1R2CIU3</accession>
<feature type="transmembrane region" description="Helical" evidence="5">
    <location>
        <begin position="154"/>
        <end position="178"/>
    </location>
</feature>
<evidence type="ECO:0000256" key="2">
    <source>
        <dbReference type="ARBA" id="ARBA00022692"/>
    </source>
</evidence>
<dbReference type="GO" id="GO:0004930">
    <property type="term" value="F:G protein-coupled receptor activity"/>
    <property type="evidence" value="ECO:0007669"/>
    <property type="project" value="TreeGrafter"/>
</dbReference>
<feature type="transmembrane region" description="Helical" evidence="5">
    <location>
        <begin position="114"/>
        <end position="134"/>
    </location>
</feature>
<evidence type="ECO:0000256" key="1">
    <source>
        <dbReference type="ARBA" id="ARBA00004141"/>
    </source>
</evidence>
<dbReference type="PRINTS" id="PR02001">
    <property type="entry name" value="GCR1CAMPR"/>
</dbReference>
<feature type="transmembrane region" description="Helical" evidence="5">
    <location>
        <begin position="228"/>
        <end position="247"/>
    </location>
</feature>
<dbReference type="InterPro" id="IPR017981">
    <property type="entry name" value="GPCR_2-like_7TM"/>
</dbReference>
<dbReference type="GO" id="GO:0007189">
    <property type="term" value="P:adenylate cyclase-activating G protein-coupled receptor signaling pathway"/>
    <property type="evidence" value="ECO:0007669"/>
    <property type="project" value="TreeGrafter"/>
</dbReference>
<evidence type="ECO:0000256" key="4">
    <source>
        <dbReference type="ARBA" id="ARBA00023136"/>
    </source>
</evidence>
<evidence type="ECO:0000256" key="5">
    <source>
        <dbReference type="SAM" id="Phobius"/>
    </source>
</evidence>